<dbReference type="PANTHER" id="PTHR44196">
    <property type="entry name" value="DEHYDROGENASE/REDUCTASE SDR FAMILY MEMBER 7B"/>
    <property type="match status" value="1"/>
</dbReference>
<organism evidence="3 4">
    <name type="scientific">Salinivibrio costicola</name>
    <name type="common">Vibrio costicola</name>
    <dbReference type="NCBI Taxonomy" id="51367"/>
    <lineage>
        <taxon>Bacteria</taxon>
        <taxon>Pseudomonadati</taxon>
        <taxon>Pseudomonadota</taxon>
        <taxon>Gammaproteobacteria</taxon>
        <taxon>Vibrionales</taxon>
        <taxon>Vibrionaceae</taxon>
        <taxon>Salinivibrio</taxon>
    </lineage>
</organism>
<dbReference type="InterPro" id="IPR002347">
    <property type="entry name" value="SDR_fam"/>
</dbReference>
<protein>
    <submittedName>
        <fullName evidence="3">SDR family NAD(P)-dependent oxidoreductase</fullName>
    </submittedName>
</protein>
<dbReference type="RefSeq" id="WP_167315143.1">
    <property type="nucleotide sequence ID" value="NZ_CP050267.1"/>
</dbReference>
<accession>A0ABX6K7R0</accession>
<dbReference type="PANTHER" id="PTHR44196:SF1">
    <property type="entry name" value="DEHYDROGENASE_REDUCTASE SDR FAMILY MEMBER 7B"/>
    <property type="match status" value="1"/>
</dbReference>
<dbReference type="Pfam" id="PF00106">
    <property type="entry name" value="adh_short"/>
    <property type="match status" value="1"/>
</dbReference>
<dbReference type="InterPro" id="IPR020904">
    <property type="entry name" value="Sc_DH/Rdtase_CS"/>
</dbReference>
<evidence type="ECO:0000256" key="2">
    <source>
        <dbReference type="ARBA" id="ARBA00023002"/>
    </source>
</evidence>
<name>A0ABX6K7R0_SALCS</name>
<dbReference type="PRINTS" id="PR00081">
    <property type="entry name" value="GDHRDH"/>
</dbReference>
<dbReference type="PROSITE" id="PS00061">
    <property type="entry name" value="ADH_SHORT"/>
    <property type="match status" value="1"/>
</dbReference>
<comment type="similarity">
    <text evidence="1">Belongs to the short-chain dehydrogenases/reductases (SDR) family.</text>
</comment>
<proteinExistence type="inferred from homology"/>
<evidence type="ECO:0000313" key="4">
    <source>
        <dbReference type="Proteomes" id="UP000501408"/>
    </source>
</evidence>
<dbReference type="Gene3D" id="3.40.50.720">
    <property type="entry name" value="NAD(P)-binding Rossmann-like Domain"/>
    <property type="match status" value="1"/>
</dbReference>
<keyword evidence="2" id="KW-0560">Oxidoreductase</keyword>
<sequence length="243" mass="26515">MKQIVITGATSGIGEQLARDYARQGWRVIACGRNQDKLDAMQRDHASLEPLVFDATDRDQTHQALGALSASSDLVILNAGTCEYIDYGKIDVPLFKRVFDINVFGVLNCIEALQASFVPGTHLAIVGSSASYMPLPRAEAYGASKAAISYLANTLSVDLAHQGVTVSLISPGFVKTPLTDKNDFAMPMRVTVEQASAAIQAGLEKRKAEVHFPRKFTYFLKIIALLPTSWQIAIARRMTRKQA</sequence>
<keyword evidence="4" id="KW-1185">Reference proteome</keyword>
<gene>
    <name evidence="3" type="ORF">HBA18_14160</name>
</gene>
<dbReference type="SUPFAM" id="SSF51735">
    <property type="entry name" value="NAD(P)-binding Rossmann-fold domains"/>
    <property type="match status" value="1"/>
</dbReference>
<dbReference type="InterPro" id="IPR036291">
    <property type="entry name" value="NAD(P)-bd_dom_sf"/>
</dbReference>
<evidence type="ECO:0000313" key="3">
    <source>
        <dbReference type="EMBL" id="QIR07558.1"/>
    </source>
</evidence>
<evidence type="ECO:0000256" key="1">
    <source>
        <dbReference type="ARBA" id="ARBA00006484"/>
    </source>
</evidence>
<reference evidence="3 4" key="1">
    <citation type="submission" date="2020-03" db="EMBL/GenBank/DDBJ databases">
        <title>Genome mining reveals the biosynthetic pathways of PHA and ectoines of the halophilic strain Salinivibrio costicola M318 isolated from fermented shrimp paste.</title>
        <authorList>
            <person name="Doan T.V."/>
            <person name="Tran L.T."/>
            <person name="Trieu T.A."/>
            <person name="Nguyen Q.V."/>
            <person name="Quach T.N."/>
            <person name="Phi T.Q."/>
            <person name="Kumar S."/>
        </authorList>
    </citation>
    <scope>NUCLEOTIDE SEQUENCE [LARGE SCALE GENOMIC DNA]</scope>
    <source>
        <strain evidence="3 4">M318</strain>
    </source>
</reference>
<dbReference type="Proteomes" id="UP000501408">
    <property type="component" value="Chromosome 2"/>
</dbReference>
<dbReference type="EMBL" id="CP050267">
    <property type="protein sequence ID" value="QIR07558.1"/>
    <property type="molecule type" value="Genomic_DNA"/>
</dbReference>